<keyword evidence="2" id="KW-1185">Reference proteome</keyword>
<reference evidence="1 2" key="1">
    <citation type="submission" date="2016-10" db="EMBL/GenBank/DDBJ databases">
        <authorList>
            <person name="de Groot N.N."/>
        </authorList>
    </citation>
    <scope>NUCLEOTIDE SEQUENCE [LARGE SCALE GENOMIC DNA]</scope>
    <source>
        <strain evidence="1 2">DSM 1736</strain>
    </source>
</reference>
<evidence type="ECO:0000313" key="2">
    <source>
        <dbReference type="Proteomes" id="UP000214880"/>
    </source>
</evidence>
<organism evidence="1 2">
    <name type="scientific">Dendrosporobacter quercicolus</name>
    <dbReference type="NCBI Taxonomy" id="146817"/>
    <lineage>
        <taxon>Bacteria</taxon>
        <taxon>Bacillati</taxon>
        <taxon>Bacillota</taxon>
        <taxon>Negativicutes</taxon>
        <taxon>Selenomonadales</taxon>
        <taxon>Sporomusaceae</taxon>
        <taxon>Dendrosporobacter</taxon>
    </lineage>
</organism>
<dbReference type="Proteomes" id="UP000214880">
    <property type="component" value="Unassembled WGS sequence"/>
</dbReference>
<dbReference type="RefSeq" id="WP_217636826.1">
    <property type="nucleotide sequence ID" value="NZ_FNHB01000001.1"/>
</dbReference>
<evidence type="ECO:0000313" key="1">
    <source>
        <dbReference type="EMBL" id="SDL83657.1"/>
    </source>
</evidence>
<protein>
    <submittedName>
        <fullName evidence="1">Uncharacterized protein</fullName>
    </submittedName>
</protein>
<proteinExistence type="predicted"/>
<sequence>MNQNISTAGQQPLFCGRNPAGISRQYSFSVLTDAIPVWTPSAQKCIHLTAIQASAPLGVTITLSSSGKSFLALRISEPAAAISHAFPSACRLNRGDAVFIRTADEERACETFGAVTAEQVAFNSRSDFTNAANAAGLPDRQLAALSSGLLIATRGRIVLTYHMAPAALDRLQIESVRLKFYCRLALTLAVGTSAMTLYWRPDTAADWIELQQASLSLIGTLNYLTTPLERDITQEVLAAANPWEVIGSLQTSFSGAHTGLGIGNSIQLDAVEVEICATAINEITLFGFET</sequence>
<gene>
    <name evidence="1" type="ORF">SAMN04488502_101954</name>
</gene>
<accession>A0A1G9NBZ7</accession>
<name>A0A1G9NBZ7_9FIRM</name>
<dbReference type="AlphaFoldDB" id="A0A1G9NBZ7"/>
<dbReference type="EMBL" id="FNHB01000001">
    <property type="protein sequence ID" value="SDL83657.1"/>
    <property type="molecule type" value="Genomic_DNA"/>
</dbReference>